<dbReference type="InterPro" id="IPR000884">
    <property type="entry name" value="TSP1_rpt"/>
</dbReference>
<protein>
    <recommendedName>
        <fullName evidence="5">Laminin G domain-containing protein</fullName>
    </recommendedName>
</protein>
<dbReference type="PROSITE" id="PS50025">
    <property type="entry name" value="LAM_G_DOMAIN"/>
    <property type="match status" value="1"/>
</dbReference>
<evidence type="ECO:0000259" key="5">
    <source>
        <dbReference type="PROSITE" id="PS50025"/>
    </source>
</evidence>
<organism evidence="6 7">
    <name type="scientific">Xylocopa violacea</name>
    <name type="common">Violet carpenter bee</name>
    <name type="synonym">Apis violacea</name>
    <dbReference type="NCBI Taxonomy" id="135666"/>
    <lineage>
        <taxon>Eukaryota</taxon>
        <taxon>Metazoa</taxon>
        <taxon>Ecdysozoa</taxon>
        <taxon>Arthropoda</taxon>
        <taxon>Hexapoda</taxon>
        <taxon>Insecta</taxon>
        <taxon>Pterygota</taxon>
        <taxon>Neoptera</taxon>
        <taxon>Endopterygota</taxon>
        <taxon>Hymenoptera</taxon>
        <taxon>Apocrita</taxon>
        <taxon>Aculeata</taxon>
        <taxon>Apoidea</taxon>
        <taxon>Anthophila</taxon>
        <taxon>Apidae</taxon>
        <taxon>Xylocopa</taxon>
        <taxon>Xylocopa</taxon>
    </lineage>
</organism>
<name>A0ABP1N7V6_XYLVO</name>
<evidence type="ECO:0000256" key="2">
    <source>
        <dbReference type="ARBA" id="ARBA00023157"/>
    </source>
</evidence>
<reference evidence="6 7" key="1">
    <citation type="submission" date="2024-08" db="EMBL/GenBank/DDBJ databases">
        <authorList>
            <person name="Will J Nash"/>
            <person name="Angela Man"/>
            <person name="Seanna McTaggart"/>
            <person name="Kendall Baker"/>
            <person name="Tom Barker"/>
            <person name="Leah Catchpole"/>
            <person name="Alex Durrant"/>
            <person name="Karim Gharbi"/>
            <person name="Naomi Irish"/>
            <person name="Gemy Kaithakottil"/>
            <person name="Debby Ku"/>
            <person name="Aaliyah Providence"/>
            <person name="Felix Shaw"/>
            <person name="David Swarbreck"/>
            <person name="Chris Watkins"/>
            <person name="Ann M. McCartney"/>
            <person name="Giulio Formenti"/>
            <person name="Alice Mouton"/>
            <person name="Noel Vella"/>
            <person name="Bjorn M von Reumont"/>
            <person name="Adriana Vella"/>
            <person name="Wilfried Haerty"/>
        </authorList>
    </citation>
    <scope>NUCLEOTIDE SEQUENCE [LARGE SCALE GENOMIC DNA]</scope>
</reference>
<dbReference type="PROSITE" id="PS50092">
    <property type="entry name" value="TSP1"/>
    <property type="match status" value="4"/>
</dbReference>
<dbReference type="PANTHER" id="PTHR22906:SF21">
    <property type="entry name" value="SEMA DOMAIN-CONTAINING PROTEIN"/>
    <property type="match status" value="1"/>
</dbReference>
<dbReference type="SMART" id="SM00209">
    <property type="entry name" value="TSP1"/>
    <property type="match status" value="4"/>
</dbReference>
<dbReference type="SUPFAM" id="SSF49899">
    <property type="entry name" value="Concanavalin A-like lectins/glucanases"/>
    <property type="match status" value="2"/>
</dbReference>
<dbReference type="Gene3D" id="2.20.100.10">
    <property type="entry name" value="Thrombospondin type-1 (TSP1) repeat"/>
    <property type="match status" value="4"/>
</dbReference>
<dbReference type="CDD" id="cd00110">
    <property type="entry name" value="LamG"/>
    <property type="match status" value="2"/>
</dbReference>
<dbReference type="Pfam" id="PF00054">
    <property type="entry name" value="Laminin_G_1"/>
    <property type="match status" value="1"/>
</dbReference>
<proteinExistence type="predicted"/>
<keyword evidence="7" id="KW-1185">Reference proteome</keyword>
<feature type="signal peptide" evidence="4">
    <location>
        <begin position="1"/>
        <end position="21"/>
    </location>
</feature>
<evidence type="ECO:0000313" key="6">
    <source>
        <dbReference type="EMBL" id="CAL7935655.1"/>
    </source>
</evidence>
<keyword evidence="1" id="KW-0677">Repeat</keyword>
<dbReference type="InterPro" id="IPR052065">
    <property type="entry name" value="Compl_asym_regulator"/>
</dbReference>
<keyword evidence="4" id="KW-0732">Signal</keyword>
<evidence type="ECO:0000256" key="3">
    <source>
        <dbReference type="PROSITE-ProRule" id="PRU00122"/>
    </source>
</evidence>
<dbReference type="PANTHER" id="PTHR22906">
    <property type="entry name" value="PROPERDIN"/>
    <property type="match status" value="1"/>
</dbReference>
<sequence length="727" mass="82573">MILLNFTPFISLILVVPTGELSNMMEDLSCDFGLKKDDSCPIDGGWTFWGAWGSCSGKCGFKGKRIRYRTCNNPAPSNNGAYCTGPSYQIETCQIMGCTMIDYDKVVSTYPIRKEELKIVKKIHKELPALNELCFLVDCIFSIVEKVLGNNAMLYWNAMNCVKYNVGCPRLGGWSAWAAWSSCTAICGKGKKYRTRICNSPEPSNTKLMCNDSAFEMENCLGFNCKKHLTGSWSNWSKWSTCSVECGSGIQIRKRFCSESQNTRESSCKGSAIEVKGCAINNCSINGMWSSWTVWSLCTSTCGIGTQLRNRMCNNPSPSGNERSSLFYSPNKKPTRLLHIYLRFLPLSSFGMIIYRFEENCKELMCNFVKLFLQNGRIVLLSQIASCTLGLVHETKLEIGQWHVVLTAIYGRHGLLRIDDGLHKDNIFSCIPTSYDLDHTMKIGEGFRGQIQEIRINFMPVQLHESKDKYDKKYANVPFNSNNVQHLIGDDNEGFIFISFTDSVVVSCPRNIEHWQITLVIKTEDTNGVLAIIPDDSFSLNKYILLLLEEGKIKLKFHQGATYVATESMEHILVGEWVQIILAHDDKNIYIQVNGNEKQYVPLIFEEIMTLSTSYIFLGAIRDDMREKMCPNYVDVPLMSFTLGYLNIDGKEIDLITLPVLEITSKKFCSRAISISDYYEEIPLFLGQELKLSCFYDIIPHEKGYTSSKRTHAMWLVMDRLLQSYEK</sequence>
<dbReference type="Proteomes" id="UP001642520">
    <property type="component" value="Unassembled WGS sequence"/>
</dbReference>
<evidence type="ECO:0000256" key="4">
    <source>
        <dbReference type="SAM" id="SignalP"/>
    </source>
</evidence>
<dbReference type="PRINTS" id="PR01705">
    <property type="entry name" value="TSP1REPEAT"/>
</dbReference>
<dbReference type="Gene3D" id="2.60.120.200">
    <property type="match status" value="2"/>
</dbReference>
<comment type="caution">
    <text evidence="3">Lacks conserved residue(s) required for the propagation of feature annotation.</text>
</comment>
<dbReference type="InterPro" id="IPR001791">
    <property type="entry name" value="Laminin_G"/>
</dbReference>
<comment type="caution">
    <text evidence="6">The sequence shown here is derived from an EMBL/GenBank/DDBJ whole genome shotgun (WGS) entry which is preliminary data.</text>
</comment>
<feature type="chain" id="PRO_5045316354" description="Laminin G domain-containing protein" evidence="4">
    <location>
        <begin position="22"/>
        <end position="727"/>
    </location>
</feature>
<keyword evidence="2" id="KW-1015">Disulfide bond</keyword>
<accession>A0ABP1N7V6</accession>
<dbReference type="InterPro" id="IPR013320">
    <property type="entry name" value="ConA-like_dom_sf"/>
</dbReference>
<evidence type="ECO:0000313" key="7">
    <source>
        <dbReference type="Proteomes" id="UP001642520"/>
    </source>
</evidence>
<dbReference type="Pfam" id="PF00090">
    <property type="entry name" value="TSP_1"/>
    <property type="match status" value="4"/>
</dbReference>
<dbReference type="SMART" id="SM00282">
    <property type="entry name" value="LamG"/>
    <property type="match status" value="2"/>
</dbReference>
<dbReference type="EMBL" id="CAXAJV020001284">
    <property type="protein sequence ID" value="CAL7935655.1"/>
    <property type="molecule type" value="Genomic_DNA"/>
</dbReference>
<gene>
    <name evidence="6" type="ORF">XYLVIOL_LOCUS1735</name>
</gene>
<evidence type="ECO:0000256" key="1">
    <source>
        <dbReference type="ARBA" id="ARBA00022737"/>
    </source>
</evidence>
<feature type="domain" description="Laminin G" evidence="5">
    <location>
        <begin position="315"/>
        <end position="508"/>
    </location>
</feature>
<dbReference type="SUPFAM" id="SSF82895">
    <property type="entry name" value="TSP-1 type 1 repeat"/>
    <property type="match status" value="4"/>
</dbReference>
<dbReference type="InterPro" id="IPR036383">
    <property type="entry name" value="TSP1_rpt_sf"/>
</dbReference>